<name>A0ACC3NSU1_9PEZI</name>
<dbReference type="EMBL" id="JAUTXU010000015">
    <property type="protein sequence ID" value="KAK3721975.1"/>
    <property type="molecule type" value="Genomic_DNA"/>
</dbReference>
<evidence type="ECO:0000313" key="2">
    <source>
        <dbReference type="Proteomes" id="UP001281147"/>
    </source>
</evidence>
<evidence type="ECO:0000313" key="1">
    <source>
        <dbReference type="EMBL" id="KAK3721975.1"/>
    </source>
</evidence>
<proteinExistence type="predicted"/>
<keyword evidence="2" id="KW-1185">Reference proteome</keyword>
<dbReference type="Proteomes" id="UP001281147">
    <property type="component" value="Unassembled WGS sequence"/>
</dbReference>
<accession>A0ACC3NSU1</accession>
<protein>
    <submittedName>
        <fullName evidence="1">Uncharacterized protein</fullName>
    </submittedName>
</protein>
<organism evidence="1 2">
    <name type="scientific">Vermiconidia calcicola</name>
    <dbReference type="NCBI Taxonomy" id="1690605"/>
    <lineage>
        <taxon>Eukaryota</taxon>
        <taxon>Fungi</taxon>
        <taxon>Dikarya</taxon>
        <taxon>Ascomycota</taxon>
        <taxon>Pezizomycotina</taxon>
        <taxon>Dothideomycetes</taxon>
        <taxon>Dothideomycetidae</taxon>
        <taxon>Mycosphaerellales</taxon>
        <taxon>Extremaceae</taxon>
        <taxon>Vermiconidia</taxon>
    </lineage>
</organism>
<gene>
    <name evidence="1" type="ORF">LTR37_002791</name>
</gene>
<reference evidence="1" key="1">
    <citation type="submission" date="2023-07" db="EMBL/GenBank/DDBJ databases">
        <title>Black Yeasts Isolated from many extreme environments.</title>
        <authorList>
            <person name="Coleine C."/>
            <person name="Stajich J.E."/>
            <person name="Selbmann L."/>
        </authorList>
    </citation>
    <scope>NUCLEOTIDE SEQUENCE</scope>
    <source>
        <strain evidence="1">CCFEE 5714</strain>
    </source>
</reference>
<comment type="caution">
    <text evidence="1">The sequence shown here is derived from an EMBL/GenBank/DDBJ whole genome shotgun (WGS) entry which is preliminary data.</text>
</comment>
<sequence length="301" mass="31723">MGYGMATNIRKKLSRNATMFVQDVNGAACERFVNETSDYGPVEILKTAKEAASAAPILISIVPAAEHVRQVYMDEENGVIAAPKSESRLILECSTIGIESTREVGKAVMDAGLGRYIDAPVSGGIRGAAAGILAFMIGCTDSDPAADQIRNITSMMGISEKVFFCGELGNGAAAKISNNYLSSTFLMAISEAFAIGIKSGVDKNVLADVIRNSSGMSWMGEHMHPVPGVIASAPSSNGYKVGFRCELMVKDTTLGIDAAEKCGVEPSMAKAAVEAYKKATQDPRCEGLDASSVYKLVANEQ</sequence>